<evidence type="ECO:0000313" key="3">
    <source>
        <dbReference type="EMBL" id="HIW87807.1"/>
    </source>
</evidence>
<keyword evidence="1" id="KW-0328">Glycosyltransferase</keyword>
<evidence type="ECO:0000256" key="1">
    <source>
        <dbReference type="ARBA" id="ARBA00022676"/>
    </source>
</evidence>
<dbReference type="Proteomes" id="UP000824267">
    <property type="component" value="Unassembled WGS sequence"/>
</dbReference>
<dbReference type="PANTHER" id="PTHR30160:SF15">
    <property type="entry name" value="GLYCOSYLTRANSFERASE HI_0523-RELATED"/>
    <property type="match status" value="1"/>
</dbReference>
<evidence type="ECO:0000313" key="4">
    <source>
        <dbReference type="Proteomes" id="UP000824267"/>
    </source>
</evidence>
<dbReference type="GO" id="GO:0008713">
    <property type="term" value="F:ADP-heptose-lipopolysaccharide heptosyltransferase activity"/>
    <property type="evidence" value="ECO:0007669"/>
    <property type="project" value="TreeGrafter"/>
</dbReference>
<dbReference type="AlphaFoldDB" id="A0A9D1UHA8"/>
<dbReference type="InterPro" id="IPR002201">
    <property type="entry name" value="Glyco_trans_9"/>
</dbReference>
<comment type="caution">
    <text evidence="3">The sequence shown here is derived from an EMBL/GenBank/DDBJ whole genome shotgun (WGS) entry which is preliminary data.</text>
</comment>
<dbReference type="EMBL" id="DXGG01000188">
    <property type="protein sequence ID" value="HIW87807.1"/>
    <property type="molecule type" value="Genomic_DNA"/>
</dbReference>
<dbReference type="GO" id="GO:0005829">
    <property type="term" value="C:cytosol"/>
    <property type="evidence" value="ECO:0007669"/>
    <property type="project" value="TreeGrafter"/>
</dbReference>
<dbReference type="Pfam" id="PF01075">
    <property type="entry name" value="Glyco_transf_9"/>
    <property type="match status" value="1"/>
</dbReference>
<dbReference type="InterPro" id="IPR051199">
    <property type="entry name" value="LPS_LOS_Heptosyltrfase"/>
</dbReference>
<name>A0A9D1UHA8_9BACT</name>
<accession>A0A9D1UHA8</accession>
<gene>
    <name evidence="3" type="ORF">IAC47_06000</name>
</gene>
<dbReference type="PANTHER" id="PTHR30160">
    <property type="entry name" value="TETRAACYLDISACCHARIDE 4'-KINASE-RELATED"/>
    <property type="match status" value="1"/>
</dbReference>
<reference evidence="3" key="1">
    <citation type="journal article" date="2021" name="PeerJ">
        <title>Extensive microbial diversity within the chicken gut microbiome revealed by metagenomics and culture.</title>
        <authorList>
            <person name="Gilroy R."/>
            <person name="Ravi A."/>
            <person name="Getino M."/>
            <person name="Pursley I."/>
            <person name="Horton D.L."/>
            <person name="Alikhan N.F."/>
            <person name="Baker D."/>
            <person name="Gharbi K."/>
            <person name="Hall N."/>
            <person name="Watson M."/>
            <person name="Adriaenssens E.M."/>
            <person name="Foster-Nyarko E."/>
            <person name="Jarju S."/>
            <person name="Secka A."/>
            <person name="Antonio M."/>
            <person name="Oren A."/>
            <person name="Chaudhuri R.R."/>
            <person name="La Ragione R."/>
            <person name="Hildebrand F."/>
            <person name="Pallen M.J."/>
        </authorList>
    </citation>
    <scope>NUCLEOTIDE SEQUENCE</scope>
    <source>
        <strain evidence="3">Gambia16-930</strain>
    </source>
</reference>
<protein>
    <submittedName>
        <fullName evidence="3">Glycosyltransferase family 9 protein</fullName>
    </submittedName>
</protein>
<sequence>MRNLENNEQKTFLISRTDGIGDVVLTLPLAGVIKSYFPAAKVIFLCRKYTKAVVECCTDIDIILDWDELFRQGDCGINTLQTNKIDVVLHIFPRKEIARVCKKAGIKTRIGTSHRLFNWLFCNHLPNFSRKNSNLHESVLNLFLLKPLASSVRNIDFENIQKYLHFRVLNKYDNYGGTSVDKNLFNLILHPKSKGSAREWGLENFKKLIGLLDKNRFRIFLCGTEEEGKDFRKYLIEDTHDNVFDLSGKLSLEEYIALINESDGLVAASTGPLHIAGALNKHAIGLFPPIRPMNPERWRPFGTNTRIFCKQTVCNKCRKSAICECMESISAKQIAEYLSGCYRL</sequence>
<dbReference type="Gene3D" id="3.40.50.2000">
    <property type="entry name" value="Glycogen Phosphorylase B"/>
    <property type="match status" value="2"/>
</dbReference>
<organism evidence="3 4">
    <name type="scientific">Candidatus Onthomorpha intestinigallinarum</name>
    <dbReference type="NCBI Taxonomy" id="2840880"/>
    <lineage>
        <taxon>Bacteria</taxon>
        <taxon>Pseudomonadati</taxon>
        <taxon>Bacteroidota</taxon>
        <taxon>Bacteroidia</taxon>
        <taxon>Bacteroidales</taxon>
        <taxon>Candidatus Onthomorpha</taxon>
    </lineage>
</organism>
<evidence type="ECO:0000256" key="2">
    <source>
        <dbReference type="ARBA" id="ARBA00022679"/>
    </source>
</evidence>
<proteinExistence type="predicted"/>
<keyword evidence="2" id="KW-0808">Transferase</keyword>
<reference evidence="3" key="2">
    <citation type="submission" date="2021-04" db="EMBL/GenBank/DDBJ databases">
        <authorList>
            <person name="Gilroy R."/>
        </authorList>
    </citation>
    <scope>NUCLEOTIDE SEQUENCE</scope>
    <source>
        <strain evidence="3">Gambia16-930</strain>
    </source>
</reference>
<dbReference type="CDD" id="cd03789">
    <property type="entry name" value="GT9_LPS_heptosyltransferase"/>
    <property type="match status" value="1"/>
</dbReference>
<dbReference type="SUPFAM" id="SSF53756">
    <property type="entry name" value="UDP-Glycosyltransferase/glycogen phosphorylase"/>
    <property type="match status" value="1"/>
</dbReference>
<dbReference type="GO" id="GO:0009244">
    <property type="term" value="P:lipopolysaccharide core region biosynthetic process"/>
    <property type="evidence" value="ECO:0007669"/>
    <property type="project" value="TreeGrafter"/>
</dbReference>